<evidence type="ECO:0000256" key="2">
    <source>
        <dbReference type="ARBA" id="ARBA00023043"/>
    </source>
</evidence>
<dbReference type="SMART" id="SM00248">
    <property type="entry name" value="ANK"/>
    <property type="match status" value="4"/>
</dbReference>
<dbReference type="InterPro" id="IPR002110">
    <property type="entry name" value="Ankyrin_rpt"/>
</dbReference>
<dbReference type="PROSITE" id="PS50088">
    <property type="entry name" value="ANK_REPEAT"/>
    <property type="match status" value="3"/>
</dbReference>
<dbReference type="Gene3D" id="1.25.40.20">
    <property type="entry name" value="Ankyrin repeat-containing domain"/>
    <property type="match status" value="1"/>
</dbReference>
<dbReference type="Proteomes" id="UP000237144">
    <property type="component" value="Unassembled WGS sequence"/>
</dbReference>
<feature type="repeat" description="ANK" evidence="3">
    <location>
        <begin position="211"/>
        <end position="243"/>
    </location>
</feature>
<organism evidence="4 5">
    <name type="scientific">Rhodotorula taiwanensis</name>
    <dbReference type="NCBI Taxonomy" id="741276"/>
    <lineage>
        <taxon>Eukaryota</taxon>
        <taxon>Fungi</taxon>
        <taxon>Dikarya</taxon>
        <taxon>Basidiomycota</taxon>
        <taxon>Pucciniomycotina</taxon>
        <taxon>Microbotryomycetes</taxon>
        <taxon>Sporidiobolales</taxon>
        <taxon>Sporidiobolaceae</taxon>
        <taxon>Rhodotorula</taxon>
    </lineage>
</organism>
<comment type="caution">
    <text evidence="4">The sequence shown here is derived from an EMBL/GenBank/DDBJ whole genome shotgun (WGS) entry which is preliminary data.</text>
</comment>
<dbReference type="PRINTS" id="PR01415">
    <property type="entry name" value="ANKYRIN"/>
</dbReference>
<evidence type="ECO:0000313" key="4">
    <source>
        <dbReference type="EMBL" id="POY74812.1"/>
    </source>
</evidence>
<accession>A0A2S5BDG0</accession>
<sequence length="275" mass="28709">MASNTAPQDVHRYARDGNASLLRMTLEANPDLVESTDADSRTPIQNAISCLPPSLASVQACLDALDSLASDHQGARNKVLENRDETGNTALISAATTGNLELVSTLVGAGADVTAANNRGATALHYAASKGHVSVCSSCNSTPCSEADPQGAQIGRLLIQRGADINIRDKANQIPLHRAATTGSVPFIQLILASKSPSKPEKPRLNQADRVGNTPLHLAIESGHAEAAVALIEGGADRDRGDSEGVRPEEIEGVGGVEAKRVREYIVQRCGPLSS</sequence>
<dbReference type="SUPFAM" id="SSF48403">
    <property type="entry name" value="Ankyrin repeat"/>
    <property type="match status" value="1"/>
</dbReference>
<dbReference type="STRING" id="741276.A0A2S5BDG0"/>
<evidence type="ECO:0000256" key="3">
    <source>
        <dbReference type="PROSITE-ProRule" id="PRU00023"/>
    </source>
</evidence>
<evidence type="ECO:0000256" key="1">
    <source>
        <dbReference type="ARBA" id="ARBA00022737"/>
    </source>
</evidence>
<dbReference type="PANTHER" id="PTHR24171:SF9">
    <property type="entry name" value="ANKYRIN REPEAT DOMAIN-CONTAINING PROTEIN 39"/>
    <property type="match status" value="1"/>
</dbReference>
<name>A0A2S5BDG0_9BASI</name>
<dbReference type="PANTHER" id="PTHR24171">
    <property type="entry name" value="ANKYRIN REPEAT DOMAIN-CONTAINING PROTEIN 39-RELATED"/>
    <property type="match status" value="1"/>
</dbReference>
<dbReference type="OrthoDB" id="539213at2759"/>
<feature type="repeat" description="ANK" evidence="3">
    <location>
        <begin position="86"/>
        <end position="118"/>
    </location>
</feature>
<dbReference type="AlphaFoldDB" id="A0A2S5BDG0"/>
<reference evidence="4 5" key="1">
    <citation type="journal article" date="2018" name="Front. Microbiol.">
        <title>Prospects for Fungal Bioremediation of Acidic Radioactive Waste Sites: Characterization and Genome Sequence of Rhodotorula taiwanensis MD1149.</title>
        <authorList>
            <person name="Tkavc R."/>
            <person name="Matrosova V.Y."/>
            <person name="Grichenko O.E."/>
            <person name="Gostincar C."/>
            <person name="Volpe R.P."/>
            <person name="Klimenkova P."/>
            <person name="Gaidamakova E.K."/>
            <person name="Zhou C.E."/>
            <person name="Stewart B.J."/>
            <person name="Lyman M.G."/>
            <person name="Malfatti S.A."/>
            <person name="Rubinfeld B."/>
            <person name="Courtot M."/>
            <person name="Singh J."/>
            <person name="Dalgard C.L."/>
            <person name="Hamilton T."/>
            <person name="Frey K.G."/>
            <person name="Gunde-Cimerman N."/>
            <person name="Dugan L."/>
            <person name="Daly M.J."/>
        </authorList>
    </citation>
    <scope>NUCLEOTIDE SEQUENCE [LARGE SCALE GENOMIC DNA]</scope>
    <source>
        <strain evidence="4 5">MD1149</strain>
    </source>
</reference>
<dbReference type="Pfam" id="PF12796">
    <property type="entry name" value="Ank_2"/>
    <property type="match status" value="2"/>
</dbReference>
<proteinExistence type="predicted"/>
<gene>
    <name evidence="4" type="ORF">BMF94_2085</name>
</gene>
<protein>
    <submittedName>
        <fullName evidence="4">Uncharacterized protein</fullName>
    </submittedName>
</protein>
<dbReference type="EMBL" id="PJQD01000021">
    <property type="protein sequence ID" value="POY74812.1"/>
    <property type="molecule type" value="Genomic_DNA"/>
</dbReference>
<keyword evidence="2 3" id="KW-0040">ANK repeat</keyword>
<feature type="repeat" description="ANK" evidence="3">
    <location>
        <begin position="119"/>
        <end position="170"/>
    </location>
</feature>
<keyword evidence="1" id="KW-0677">Repeat</keyword>
<dbReference type="PROSITE" id="PS50297">
    <property type="entry name" value="ANK_REP_REGION"/>
    <property type="match status" value="2"/>
</dbReference>
<evidence type="ECO:0000313" key="5">
    <source>
        <dbReference type="Proteomes" id="UP000237144"/>
    </source>
</evidence>
<keyword evidence="5" id="KW-1185">Reference proteome</keyword>
<dbReference type="InterPro" id="IPR036770">
    <property type="entry name" value="Ankyrin_rpt-contain_sf"/>
</dbReference>